<dbReference type="EMBL" id="JAPFFM010000010">
    <property type="protein sequence ID" value="KAJ6739357.1"/>
    <property type="molecule type" value="Genomic_DNA"/>
</dbReference>
<reference evidence="1" key="2">
    <citation type="journal article" date="2023" name="Int. J. Mol. Sci.">
        <title>De Novo Assembly and Annotation of 11 Diverse Shrub Willow (Salix) Genomes Reveals Novel Gene Organization in Sex-Linked Regions.</title>
        <authorList>
            <person name="Hyden B."/>
            <person name="Feng K."/>
            <person name="Yates T.B."/>
            <person name="Jawdy S."/>
            <person name="Cereghino C."/>
            <person name="Smart L.B."/>
            <person name="Muchero W."/>
        </authorList>
    </citation>
    <scope>NUCLEOTIDE SEQUENCE</scope>
    <source>
        <tissue evidence="1">Shoot tip</tissue>
    </source>
</reference>
<dbReference type="Proteomes" id="UP001151752">
    <property type="component" value="Chromosome 4"/>
</dbReference>
<protein>
    <submittedName>
        <fullName evidence="1">Uncharacterized protein</fullName>
    </submittedName>
</protein>
<organism evidence="1 2">
    <name type="scientific">Salix koriyanagi</name>
    <dbReference type="NCBI Taxonomy" id="2511006"/>
    <lineage>
        <taxon>Eukaryota</taxon>
        <taxon>Viridiplantae</taxon>
        <taxon>Streptophyta</taxon>
        <taxon>Embryophyta</taxon>
        <taxon>Tracheophyta</taxon>
        <taxon>Spermatophyta</taxon>
        <taxon>Magnoliopsida</taxon>
        <taxon>eudicotyledons</taxon>
        <taxon>Gunneridae</taxon>
        <taxon>Pentapetalae</taxon>
        <taxon>rosids</taxon>
        <taxon>fabids</taxon>
        <taxon>Malpighiales</taxon>
        <taxon>Salicaceae</taxon>
        <taxon>Saliceae</taxon>
        <taxon>Salix</taxon>
    </lineage>
</organism>
<keyword evidence="2" id="KW-1185">Reference proteome</keyword>
<name>A0A9Q0V0A8_9ROSI</name>
<evidence type="ECO:0000313" key="1">
    <source>
        <dbReference type="EMBL" id="KAJ6739357.1"/>
    </source>
</evidence>
<evidence type="ECO:0000313" key="2">
    <source>
        <dbReference type="Proteomes" id="UP001151752"/>
    </source>
</evidence>
<gene>
    <name evidence="1" type="ORF">OIU74_004177</name>
</gene>
<sequence length="80" mass="8664">MSETLDPDNINIKKDVDILGQSWWHRVIGCPPIAGAWGHGQNQATRVFGCGDQTSGHVICLVHREIVKAGGLGEVSLFLL</sequence>
<comment type="caution">
    <text evidence="1">The sequence shown here is derived from an EMBL/GenBank/DDBJ whole genome shotgun (WGS) entry which is preliminary data.</text>
</comment>
<reference evidence="1" key="1">
    <citation type="submission" date="2022-11" db="EMBL/GenBank/DDBJ databases">
        <authorList>
            <person name="Hyden B.L."/>
            <person name="Feng K."/>
            <person name="Yates T."/>
            <person name="Jawdy S."/>
            <person name="Smart L.B."/>
            <person name="Muchero W."/>
        </authorList>
    </citation>
    <scope>NUCLEOTIDE SEQUENCE</scope>
    <source>
        <tissue evidence="1">Shoot tip</tissue>
    </source>
</reference>
<dbReference type="AlphaFoldDB" id="A0A9Q0V0A8"/>
<proteinExistence type="predicted"/>
<accession>A0A9Q0V0A8</accession>